<dbReference type="OrthoDB" id="9790466at2"/>
<dbReference type="InterPro" id="IPR011006">
    <property type="entry name" value="CheY-like_superfamily"/>
</dbReference>
<dbReference type="SUPFAM" id="SSF52172">
    <property type="entry name" value="CheY-like"/>
    <property type="match status" value="1"/>
</dbReference>
<dbReference type="PANTHER" id="PTHR44591">
    <property type="entry name" value="STRESS RESPONSE REGULATOR PROTEIN 1"/>
    <property type="match status" value="1"/>
</dbReference>
<evidence type="ECO:0000259" key="3">
    <source>
        <dbReference type="PROSITE" id="PS50110"/>
    </source>
</evidence>
<dbReference type="InterPro" id="IPR050595">
    <property type="entry name" value="Bact_response_regulator"/>
</dbReference>
<dbReference type="InterPro" id="IPR001789">
    <property type="entry name" value="Sig_transdc_resp-reg_receiver"/>
</dbReference>
<dbReference type="SMART" id="SM00448">
    <property type="entry name" value="REC"/>
    <property type="match status" value="1"/>
</dbReference>
<sequence>MKSAEPLKILVVDDEVVVQETLADMMAHFGHTADRANDGVSGKKHMEQDRYDAAFVDMRMPGIDGMSLLKWSRQAHLPLPIIIMTGHGQTDARDAALQSGAFAFLNKPFSLKEIKDLLKAIRNRQK</sequence>
<accession>A0A5K7YWV5</accession>
<proteinExistence type="predicted"/>
<dbReference type="PROSITE" id="PS50110">
    <property type="entry name" value="RESPONSE_REGULATORY"/>
    <property type="match status" value="1"/>
</dbReference>
<dbReference type="Gene3D" id="3.40.50.2300">
    <property type="match status" value="1"/>
</dbReference>
<feature type="modified residue" description="4-aspartylphosphate" evidence="2">
    <location>
        <position position="57"/>
    </location>
</feature>
<dbReference type="PANTHER" id="PTHR44591:SF3">
    <property type="entry name" value="RESPONSE REGULATORY DOMAIN-CONTAINING PROTEIN"/>
    <property type="match status" value="1"/>
</dbReference>
<keyword evidence="1 2" id="KW-0597">Phosphoprotein</keyword>
<feature type="domain" description="Response regulatory" evidence="3">
    <location>
        <begin position="8"/>
        <end position="122"/>
    </location>
</feature>
<organism evidence="4 5">
    <name type="scientific">Desulfosarcina alkanivorans</name>
    <dbReference type="NCBI Taxonomy" id="571177"/>
    <lineage>
        <taxon>Bacteria</taxon>
        <taxon>Pseudomonadati</taxon>
        <taxon>Thermodesulfobacteriota</taxon>
        <taxon>Desulfobacteria</taxon>
        <taxon>Desulfobacterales</taxon>
        <taxon>Desulfosarcinaceae</taxon>
        <taxon>Desulfosarcina</taxon>
    </lineage>
</organism>
<evidence type="ECO:0000256" key="1">
    <source>
        <dbReference type="ARBA" id="ARBA00022553"/>
    </source>
</evidence>
<dbReference type="Proteomes" id="UP000427906">
    <property type="component" value="Chromosome"/>
</dbReference>
<name>A0A5K7YWV5_9BACT</name>
<dbReference type="Pfam" id="PF00072">
    <property type="entry name" value="Response_reg"/>
    <property type="match status" value="1"/>
</dbReference>
<gene>
    <name evidence="4" type="ORF">DSCA_64590</name>
</gene>
<protein>
    <recommendedName>
        <fullName evidence="3">Response regulatory domain-containing protein</fullName>
    </recommendedName>
</protein>
<dbReference type="RefSeq" id="WP_155320215.1">
    <property type="nucleotide sequence ID" value="NZ_AP021874.1"/>
</dbReference>
<dbReference type="KEGG" id="dalk:DSCA_64590"/>
<dbReference type="GO" id="GO:0000160">
    <property type="term" value="P:phosphorelay signal transduction system"/>
    <property type="evidence" value="ECO:0007669"/>
    <property type="project" value="InterPro"/>
</dbReference>
<evidence type="ECO:0000313" key="4">
    <source>
        <dbReference type="EMBL" id="BBO72529.1"/>
    </source>
</evidence>
<evidence type="ECO:0000256" key="2">
    <source>
        <dbReference type="PROSITE-ProRule" id="PRU00169"/>
    </source>
</evidence>
<reference evidence="4 5" key="1">
    <citation type="submission" date="2019-11" db="EMBL/GenBank/DDBJ databases">
        <title>Comparative genomics of hydrocarbon-degrading Desulfosarcina strains.</title>
        <authorList>
            <person name="Watanabe M."/>
            <person name="Kojima H."/>
            <person name="Fukui M."/>
        </authorList>
    </citation>
    <scope>NUCLEOTIDE SEQUENCE [LARGE SCALE GENOMIC DNA]</scope>
    <source>
        <strain evidence="4 5">PL12</strain>
    </source>
</reference>
<dbReference type="AlphaFoldDB" id="A0A5K7YWV5"/>
<evidence type="ECO:0000313" key="5">
    <source>
        <dbReference type="Proteomes" id="UP000427906"/>
    </source>
</evidence>
<dbReference type="EMBL" id="AP021874">
    <property type="protein sequence ID" value="BBO72529.1"/>
    <property type="molecule type" value="Genomic_DNA"/>
</dbReference>
<dbReference type="CDD" id="cd17546">
    <property type="entry name" value="REC_hyHK_CKI1_RcsC-like"/>
    <property type="match status" value="1"/>
</dbReference>
<keyword evidence="5" id="KW-1185">Reference proteome</keyword>